<evidence type="ECO:0000313" key="3">
    <source>
        <dbReference type="EMBL" id="MCE5169502.1"/>
    </source>
</evidence>
<keyword evidence="1" id="KW-0812">Transmembrane</keyword>
<comment type="caution">
    <text evidence="3">The sequence shown here is derived from an EMBL/GenBank/DDBJ whole genome shotgun (WGS) entry which is preliminary data.</text>
</comment>
<keyword evidence="4" id="KW-1185">Reference proteome</keyword>
<reference evidence="3 4" key="1">
    <citation type="submission" date="2021-11" db="EMBL/GenBank/DDBJ databases">
        <title>Draft genome sequence of Paenibacillus profundus YoMME, a new Gram-positive bacteria with exoelectrogenic properties.</title>
        <authorList>
            <person name="Hubenova Y."/>
            <person name="Hubenova E."/>
            <person name="Manasiev Y."/>
            <person name="Peykov S."/>
            <person name="Mitov M."/>
        </authorList>
    </citation>
    <scope>NUCLEOTIDE SEQUENCE [LARGE SCALE GENOMIC DNA]</scope>
    <source>
        <strain evidence="3 4">YoMME</strain>
    </source>
</reference>
<feature type="domain" description="Cell wall elongation regulator TseB-like" evidence="2">
    <location>
        <begin position="49"/>
        <end position="90"/>
    </location>
</feature>
<feature type="transmembrane region" description="Helical" evidence="1">
    <location>
        <begin position="12"/>
        <end position="34"/>
    </location>
</feature>
<protein>
    <submittedName>
        <fullName evidence="3">DUF5590 domain-containing protein</fullName>
    </submittedName>
</protein>
<dbReference type="InterPro" id="IPR046350">
    <property type="entry name" value="Cystatin_sf"/>
</dbReference>
<keyword evidence="1" id="KW-1133">Transmembrane helix</keyword>
<dbReference type="Gene3D" id="3.10.450.40">
    <property type="match status" value="1"/>
</dbReference>
<evidence type="ECO:0000313" key="4">
    <source>
        <dbReference type="Proteomes" id="UP001199916"/>
    </source>
</evidence>
<accession>A0ABS8YDA1</accession>
<dbReference type="SUPFAM" id="SSF54403">
    <property type="entry name" value="Cystatin/monellin"/>
    <property type="match status" value="2"/>
</dbReference>
<name>A0ABS8YDA1_9BACL</name>
<evidence type="ECO:0000256" key="1">
    <source>
        <dbReference type="SAM" id="Phobius"/>
    </source>
</evidence>
<proteinExistence type="predicted"/>
<organism evidence="3 4">
    <name type="scientific">Paenibacillus profundus</name>
    <dbReference type="NCBI Taxonomy" id="1173085"/>
    <lineage>
        <taxon>Bacteria</taxon>
        <taxon>Bacillati</taxon>
        <taxon>Bacillota</taxon>
        <taxon>Bacilli</taxon>
        <taxon>Bacillales</taxon>
        <taxon>Paenibacillaceae</taxon>
        <taxon>Paenibacillus</taxon>
    </lineage>
</organism>
<dbReference type="InterPro" id="IPR041401">
    <property type="entry name" value="TseB-like_dom"/>
</dbReference>
<dbReference type="Pfam" id="PF17881">
    <property type="entry name" value="TseB"/>
    <property type="match status" value="1"/>
</dbReference>
<dbReference type="Proteomes" id="UP001199916">
    <property type="component" value="Unassembled WGS sequence"/>
</dbReference>
<evidence type="ECO:0000259" key="2">
    <source>
        <dbReference type="Pfam" id="PF17881"/>
    </source>
</evidence>
<keyword evidence="1" id="KW-0472">Membrane</keyword>
<sequence length="173" mass="20413">MVRSRTRRRSKWKWYIPLAVLILILLIAAVYMYVQYINADERVKEADIIRRANDSVKLTEISGVEKSVWDDIVYVVEGKDEQDQERLVWVFPKKVVSMYAFEGIKKDAMKAKIKEQYNKVHIVRLIPGYKDGQYVWQAMLERADEQGANRYYYQFYLFADGSPIGEIYGLPNK</sequence>
<dbReference type="RefSeq" id="WP_233696471.1">
    <property type="nucleotide sequence ID" value="NZ_JAJNBZ010000005.1"/>
</dbReference>
<dbReference type="EMBL" id="JAJNBZ010000005">
    <property type="protein sequence ID" value="MCE5169502.1"/>
    <property type="molecule type" value="Genomic_DNA"/>
</dbReference>
<gene>
    <name evidence="3" type="ORF">LQV63_09275</name>
</gene>